<dbReference type="Gene3D" id="6.20.210.20">
    <property type="entry name" value="THAP domain"/>
    <property type="match status" value="1"/>
</dbReference>
<evidence type="ECO:0000256" key="3">
    <source>
        <dbReference type="ARBA" id="ARBA00022771"/>
    </source>
</evidence>
<feature type="domain" description="THAP-type" evidence="7">
    <location>
        <begin position="11"/>
        <end position="97"/>
    </location>
</feature>
<gene>
    <name evidence="8" type="ORF">WA026_011775</name>
</gene>
<name>A0AAW1UD13_9CUCU</name>
<organism evidence="8 9">
    <name type="scientific">Henosepilachna vigintioctopunctata</name>
    <dbReference type="NCBI Taxonomy" id="420089"/>
    <lineage>
        <taxon>Eukaryota</taxon>
        <taxon>Metazoa</taxon>
        <taxon>Ecdysozoa</taxon>
        <taxon>Arthropoda</taxon>
        <taxon>Hexapoda</taxon>
        <taxon>Insecta</taxon>
        <taxon>Pterygota</taxon>
        <taxon>Neoptera</taxon>
        <taxon>Endopterygota</taxon>
        <taxon>Coleoptera</taxon>
        <taxon>Polyphaga</taxon>
        <taxon>Cucujiformia</taxon>
        <taxon>Coccinelloidea</taxon>
        <taxon>Coccinellidae</taxon>
        <taxon>Epilachninae</taxon>
        <taxon>Epilachnini</taxon>
        <taxon>Henosepilachna</taxon>
    </lineage>
</organism>
<dbReference type="Proteomes" id="UP001431783">
    <property type="component" value="Unassembled WGS sequence"/>
</dbReference>
<reference evidence="8 9" key="1">
    <citation type="submission" date="2023-03" db="EMBL/GenBank/DDBJ databases">
        <title>Genome insight into feeding habits of ladybird beetles.</title>
        <authorList>
            <person name="Li H.-S."/>
            <person name="Huang Y.-H."/>
            <person name="Pang H."/>
        </authorList>
    </citation>
    <scope>NUCLEOTIDE SEQUENCE [LARGE SCALE GENOMIC DNA]</scope>
    <source>
        <strain evidence="8">SYSU_2023b</strain>
        <tissue evidence="8">Whole body</tissue>
    </source>
</reference>
<evidence type="ECO:0000256" key="1">
    <source>
        <dbReference type="ARBA" id="ARBA00001968"/>
    </source>
</evidence>
<proteinExistence type="predicted"/>
<keyword evidence="5 6" id="KW-0238">DNA-binding</keyword>
<sequence length="532" mass="60558">MTGKIGEKKSRSGNTGCCVAFCHNTYSKTEPSIKFYSFPSKPHLTDRRQKWIKAVNRINRDGTPWQPTNNSRICSHHFVGGKKSEDPRHPAYNPTIFPSNYKRKEPSNTTLIRFDRWKRRELVSEVLSGANDEQEQVNSSVESVQLETINNQIVRKSDKSVQVVSFQSTSDDFIFSCDFDRGSNNVSTQATISSTKNLKAEIVRKDKSSGPDIPILLSGFRGYSSIKNDKQLLAVTGVRPEVFTLLLGMLPRTKFQKINLENRLLIFLLKMKTGLSYDCIATFFGVDPTCISRIFYDTLSILAQRTVNYIFWPSREDIQETMPPSFKVHYPNCRVIIDCTEIKCEQPSLVFARNHMYSDYKSGYTVKFLLGITPSGMISFKSECYGGRSSDPFITNDSKFLKLLEPDDEVMADKGFPSIKKSIDVPNAIIVTPPFLHDGHLTEDEIVNTYNIASVRIHVERCIARIKVYNILIKINIDLLPYIDDIVHLCCVLVVQSSILQYFLHGYLGINFHLFYLTIVADPGHLFFGIHF</sequence>
<keyword evidence="4" id="KW-0862">Zinc</keyword>
<accession>A0AAW1UD13</accession>
<dbReference type="SUPFAM" id="SSF57716">
    <property type="entry name" value="Glucocorticoid receptor-like (DNA-binding domain)"/>
    <property type="match status" value="1"/>
</dbReference>
<dbReference type="PANTHER" id="PTHR23080:SF143">
    <property type="entry name" value="SI:DKEY-56D12.4"/>
    <property type="match status" value="1"/>
</dbReference>
<dbReference type="PANTHER" id="PTHR23080">
    <property type="entry name" value="THAP DOMAIN PROTEIN"/>
    <property type="match status" value="1"/>
</dbReference>
<dbReference type="Pfam" id="PF13359">
    <property type="entry name" value="DDE_Tnp_4"/>
    <property type="match status" value="1"/>
</dbReference>
<dbReference type="InterPro" id="IPR027806">
    <property type="entry name" value="HARBI1_dom"/>
</dbReference>
<evidence type="ECO:0000256" key="2">
    <source>
        <dbReference type="ARBA" id="ARBA00022723"/>
    </source>
</evidence>
<comment type="cofactor">
    <cofactor evidence="1">
        <name>a divalent metal cation</name>
        <dbReference type="ChEBI" id="CHEBI:60240"/>
    </cofactor>
</comment>
<keyword evidence="3 6" id="KW-0863">Zinc-finger</keyword>
<evidence type="ECO:0000256" key="4">
    <source>
        <dbReference type="ARBA" id="ARBA00022833"/>
    </source>
</evidence>
<dbReference type="InterPro" id="IPR038441">
    <property type="entry name" value="THAP_Znf_sf"/>
</dbReference>
<dbReference type="EMBL" id="JARQZJ010000065">
    <property type="protein sequence ID" value="KAK9880538.1"/>
    <property type="molecule type" value="Genomic_DNA"/>
</dbReference>
<dbReference type="SMART" id="SM00980">
    <property type="entry name" value="THAP"/>
    <property type="match status" value="1"/>
</dbReference>
<evidence type="ECO:0000256" key="5">
    <source>
        <dbReference type="ARBA" id="ARBA00023125"/>
    </source>
</evidence>
<dbReference type="Pfam" id="PF05485">
    <property type="entry name" value="THAP"/>
    <property type="match status" value="1"/>
</dbReference>
<evidence type="ECO:0000259" key="7">
    <source>
        <dbReference type="PROSITE" id="PS50950"/>
    </source>
</evidence>
<evidence type="ECO:0000313" key="9">
    <source>
        <dbReference type="Proteomes" id="UP001431783"/>
    </source>
</evidence>
<keyword evidence="2" id="KW-0479">Metal-binding</keyword>
<dbReference type="InterPro" id="IPR006612">
    <property type="entry name" value="THAP_Znf"/>
</dbReference>
<comment type="caution">
    <text evidence="8">The sequence shown here is derived from an EMBL/GenBank/DDBJ whole genome shotgun (WGS) entry which is preliminary data.</text>
</comment>
<evidence type="ECO:0000256" key="6">
    <source>
        <dbReference type="PROSITE-ProRule" id="PRU00309"/>
    </source>
</evidence>
<dbReference type="PROSITE" id="PS50950">
    <property type="entry name" value="ZF_THAP"/>
    <property type="match status" value="1"/>
</dbReference>
<dbReference type="AlphaFoldDB" id="A0AAW1UD13"/>
<dbReference type="InterPro" id="IPR027805">
    <property type="entry name" value="Transposase_HTH_dom"/>
</dbReference>
<dbReference type="GO" id="GO:0003677">
    <property type="term" value="F:DNA binding"/>
    <property type="evidence" value="ECO:0007669"/>
    <property type="project" value="UniProtKB-UniRule"/>
</dbReference>
<evidence type="ECO:0000313" key="8">
    <source>
        <dbReference type="EMBL" id="KAK9880538.1"/>
    </source>
</evidence>
<protein>
    <recommendedName>
        <fullName evidence="7">THAP-type domain-containing protein</fullName>
    </recommendedName>
</protein>
<dbReference type="GO" id="GO:0008270">
    <property type="term" value="F:zinc ion binding"/>
    <property type="evidence" value="ECO:0007669"/>
    <property type="project" value="UniProtKB-KW"/>
</dbReference>
<dbReference type="Pfam" id="PF13613">
    <property type="entry name" value="HTH_Tnp_4"/>
    <property type="match status" value="1"/>
</dbReference>
<keyword evidence="9" id="KW-1185">Reference proteome</keyword>